<proteinExistence type="inferred from homology"/>
<evidence type="ECO:0000256" key="3">
    <source>
        <dbReference type="ARBA" id="ARBA00022603"/>
    </source>
</evidence>
<name>A0A6M3KI27_9ZZZZ</name>
<gene>
    <name evidence="11" type="ORF">MM415A00504_0043</name>
</gene>
<comment type="similarity">
    <text evidence="1">Belongs to the N(4)/N(6)-methyltransferase family. N(4) subfamily.</text>
</comment>
<dbReference type="GO" id="GO:0003677">
    <property type="term" value="F:DNA binding"/>
    <property type="evidence" value="ECO:0007669"/>
    <property type="project" value="UniProtKB-KW"/>
</dbReference>
<evidence type="ECO:0000256" key="6">
    <source>
        <dbReference type="ARBA" id="ARBA00022747"/>
    </source>
</evidence>
<evidence type="ECO:0000256" key="1">
    <source>
        <dbReference type="ARBA" id="ARBA00010203"/>
    </source>
</evidence>
<evidence type="ECO:0000256" key="2">
    <source>
        <dbReference type="ARBA" id="ARBA00012185"/>
    </source>
</evidence>
<comment type="catalytic activity">
    <reaction evidence="8">
        <text>a 2'-deoxycytidine in DNA + S-adenosyl-L-methionine = an N(4)-methyl-2'-deoxycytidine in DNA + S-adenosyl-L-homocysteine + H(+)</text>
        <dbReference type="Rhea" id="RHEA:16857"/>
        <dbReference type="Rhea" id="RHEA-COMP:11369"/>
        <dbReference type="Rhea" id="RHEA-COMP:13674"/>
        <dbReference type="ChEBI" id="CHEBI:15378"/>
        <dbReference type="ChEBI" id="CHEBI:57856"/>
        <dbReference type="ChEBI" id="CHEBI:59789"/>
        <dbReference type="ChEBI" id="CHEBI:85452"/>
        <dbReference type="ChEBI" id="CHEBI:137933"/>
        <dbReference type="EC" id="2.1.1.113"/>
    </reaction>
</comment>
<evidence type="ECO:0000256" key="5">
    <source>
        <dbReference type="ARBA" id="ARBA00022691"/>
    </source>
</evidence>
<organism evidence="11">
    <name type="scientific">viral metagenome</name>
    <dbReference type="NCBI Taxonomy" id="1070528"/>
    <lineage>
        <taxon>unclassified sequences</taxon>
        <taxon>metagenomes</taxon>
        <taxon>organismal metagenomes</taxon>
    </lineage>
</organism>
<dbReference type="PANTHER" id="PTHR13370">
    <property type="entry name" value="RNA METHYLASE-RELATED"/>
    <property type="match status" value="1"/>
</dbReference>
<dbReference type="InterPro" id="IPR001091">
    <property type="entry name" value="RM_Methyltransferase"/>
</dbReference>
<dbReference type="GO" id="GO:0008170">
    <property type="term" value="F:N-methyltransferase activity"/>
    <property type="evidence" value="ECO:0007669"/>
    <property type="project" value="InterPro"/>
</dbReference>
<evidence type="ECO:0000259" key="10">
    <source>
        <dbReference type="Pfam" id="PF01555"/>
    </source>
</evidence>
<dbReference type="PANTHER" id="PTHR13370:SF3">
    <property type="entry name" value="TRNA (GUANINE(10)-N2)-METHYLTRANSFERASE HOMOLOG"/>
    <property type="match status" value="1"/>
</dbReference>
<dbReference type="InterPro" id="IPR002941">
    <property type="entry name" value="DNA_methylase_N4/N6"/>
</dbReference>
<keyword evidence="6" id="KW-0680">Restriction system</keyword>
<dbReference type="InterPro" id="IPR017985">
    <property type="entry name" value="MeTrfase_CN4_CS"/>
</dbReference>
<dbReference type="PROSITE" id="PS00093">
    <property type="entry name" value="N4_MTASE"/>
    <property type="match status" value="1"/>
</dbReference>
<dbReference type="InterPro" id="IPR029063">
    <property type="entry name" value="SAM-dependent_MTases_sf"/>
</dbReference>
<accession>A0A6M3KI27</accession>
<evidence type="ECO:0000256" key="8">
    <source>
        <dbReference type="ARBA" id="ARBA00049120"/>
    </source>
</evidence>
<dbReference type="SUPFAM" id="SSF53335">
    <property type="entry name" value="S-adenosyl-L-methionine-dependent methyltransferases"/>
    <property type="match status" value="1"/>
</dbReference>
<evidence type="ECO:0000313" key="11">
    <source>
        <dbReference type="EMBL" id="QJA81643.1"/>
    </source>
</evidence>
<keyword evidence="4 11" id="KW-0808">Transferase</keyword>
<keyword evidence="5" id="KW-0949">S-adenosyl-L-methionine</keyword>
<dbReference type="PRINTS" id="PR00508">
    <property type="entry name" value="S21N4MTFRASE"/>
</dbReference>
<evidence type="ECO:0000256" key="4">
    <source>
        <dbReference type="ARBA" id="ARBA00022679"/>
    </source>
</evidence>
<evidence type="ECO:0000256" key="7">
    <source>
        <dbReference type="ARBA" id="ARBA00023125"/>
    </source>
</evidence>
<reference evidence="11" key="1">
    <citation type="submission" date="2020-03" db="EMBL/GenBank/DDBJ databases">
        <title>The deep terrestrial virosphere.</title>
        <authorList>
            <person name="Holmfeldt K."/>
            <person name="Nilsson E."/>
            <person name="Simone D."/>
            <person name="Lopez-Fernandez M."/>
            <person name="Wu X."/>
            <person name="de Brujin I."/>
            <person name="Lundin D."/>
            <person name="Andersson A."/>
            <person name="Bertilsson S."/>
            <person name="Dopson M."/>
        </authorList>
    </citation>
    <scope>NUCLEOTIDE SEQUENCE</scope>
    <source>
        <strain evidence="11">MM415A00504</strain>
    </source>
</reference>
<dbReference type="GO" id="GO:0005737">
    <property type="term" value="C:cytoplasm"/>
    <property type="evidence" value="ECO:0007669"/>
    <property type="project" value="TreeGrafter"/>
</dbReference>
<keyword evidence="3 11" id="KW-0489">Methyltransferase</keyword>
<dbReference type="EMBL" id="MT142465">
    <property type="protein sequence ID" value="QJA81643.1"/>
    <property type="molecule type" value="Genomic_DNA"/>
</dbReference>
<dbReference type="Pfam" id="PF01555">
    <property type="entry name" value="N6_N4_Mtase"/>
    <property type="match status" value="1"/>
</dbReference>
<dbReference type="GO" id="GO:0015667">
    <property type="term" value="F:site-specific DNA-methyltransferase (cytosine-N4-specific) activity"/>
    <property type="evidence" value="ECO:0007669"/>
    <property type="project" value="UniProtKB-EC"/>
</dbReference>
<feature type="domain" description="DNA methylase N-4/N-6" evidence="10">
    <location>
        <begin position="22"/>
        <end position="295"/>
    </location>
</feature>
<sequence>MSVNILTGDCTAVLRTLPEQSVHCCVTSPPYWGLRDYGVGGQLGLEKTPEEYVEKLVEVFAEVRRVLWDDGTLWVNIGDSYNANGRAGHGARIDCKQGTNRASAAGMDSNRPHAKQLKQKDLVGIPWRLAFALQADGWYLRQDIIWHKPNPMPESVQDRCTKAHEYVFMLSKKARYYYDAEAVREPGVEPDRVRADRIGGANGHTVRHSPGGMMEGSATRNRRDVWTIPTQAFPESHFATFPPALVEPCIKAGCPPGGTVLDPFAGAGTTGLVADRLGRNAVLIELNPEYAEMARERITQDAGMFANVD</sequence>
<feature type="region of interest" description="Disordered" evidence="9">
    <location>
        <begin position="193"/>
        <end position="219"/>
    </location>
</feature>
<dbReference type="AlphaFoldDB" id="A0A6M3KI27"/>
<dbReference type="GO" id="GO:0032259">
    <property type="term" value="P:methylation"/>
    <property type="evidence" value="ECO:0007669"/>
    <property type="project" value="UniProtKB-KW"/>
</dbReference>
<evidence type="ECO:0000256" key="9">
    <source>
        <dbReference type="SAM" id="MobiDB-lite"/>
    </source>
</evidence>
<keyword evidence="7" id="KW-0238">DNA-binding</keyword>
<protein>
    <recommendedName>
        <fullName evidence="2">site-specific DNA-methyltransferase (cytosine-N(4)-specific)</fullName>
        <ecNumber evidence="2">2.1.1.113</ecNumber>
    </recommendedName>
</protein>
<dbReference type="GO" id="GO:0009307">
    <property type="term" value="P:DNA restriction-modification system"/>
    <property type="evidence" value="ECO:0007669"/>
    <property type="project" value="UniProtKB-KW"/>
</dbReference>
<dbReference type="Gene3D" id="3.40.50.150">
    <property type="entry name" value="Vaccinia Virus protein VP39"/>
    <property type="match status" value="1"/>
</dbReference>
<dbReference type="EC" id="2.1.1.113" evidence="2"/>